<evidence type="ECO:0000256" key="1">
    <source>
        <dbReference type="ARBA" id="ARBA00022491"/>
    </source>
</evidence>
<dbReference type="KEGG" id="lmoi:VV02_17795"/>
<dbReference type="EMBL" id="CP011112">
    <property type="protein sequence ID" value="AKU17273.1"/>
    <property type="molecule type" value="Genomic_DNA"/>
</dbReference>
<dbReference type="GO" id="GO:0003700">
    <property type="term" value="F:DNA-binding transcription factor activity"/>
    <property type="evidence" value="ECO:0007669"/>
    <property type="project" value="InterPro"/>
</dbReference>
<proteinExistence type="predicted"/>
<dbReference type="PANTHER" id="PTHR30204:SF69">
    <property type="entry name" value="MERR-FAMILY TRANSCRIPTIONAL REGULATOR"/>
    <property type="match status" value="1"/>
</dbReference>
<accession>A0A0K1JL23</accession>
<evidence type="ECO:0000256" key="3">
    <source>
        <dbReference type="ARBA" id="ARBA00023125"/>
    </source>
</evidence>
<sequence length="126" mass="14362">MLIGELATVTGVSPRALRHYEDRGLLQPHRTSAGYREFEARDVVRVGQIQAMISAGLGTTVIGRYLECARLGEERTYLEMCPDLRAELDQLVERFDREQVALDEQRRALTLIVDPINRVPFCERTC</sequence>
<dbReference type="PROSITE" id="PS00552">
    <property type="entry name" value="HTH_MERR_1"/>
    <property type="match status" value="1"/>
</dbReference>
<dbReference type="SUPFAM" id="SSF46955">
    <property type="entry name" value="Putative DNA-binding domain"/>
    <property type="match status" value="1"/>
</dbReference>
<keyword evidence="7" id="KW-1185">Reference proteome</keyword>
<dbReference type="Gene3D" id="1.10.1660.10">
    <property type="match status" value="1"/>
</dbReference>
<dbReference type="PRINTS" id="PR00040">
    <property type="entry name" value="HTHMERR"/>
</dbReference>
<keyword evidence="4" id="KW-0804">Transcription</keyword>
<keyword evidence="3" id="KW-0238">DNA-binding</keyword>
<dbReference type="OrthoDB" id="9809391at2"/>
<dbReference type="PANTHER" id="PTHR30204">
    <property type="entry name" value="REDOX-CYCLING DRUG-SENSING TRANSCRIPTIONAL ACTIVATOR SOXR"/>
    <property type="match status" value="1"/>
</dbReference>
<evidence type="ECO:0000313" key="6">
    <source>
        <dbReference type="EMBL" id="AKU17273.1"/>
    </source>
</evidence>
<keyword evidence="2" id="KW-0805">Transcription regulation</keyword>
<feature type="domain" description="HTH merR-type" evidence="5">
    <location>
        <begin position="1"/>
        <end position="68"/>
    </location>
</feature>
<dbReference type="Pfam" id="PF13411">
    <property type="entry name" value="MerR_1"/>
    <property type="match status" value="1"/>
</dbReference>
<keyword evidence="1" id="KW-0678">Repressor</keyword>
<dbReference type="AlphaFoldDB" id="A0A0K1JL23"/>
<organism evidence="6 7">
    <name type="scientific">Luteipulveratus mongoliensis</name>
    <dbReference type="NCBI Taxonomy" id="571913"/>
    <lineage>
        <taxon>Bacteria</taxon>
        <taxon>Bacillati</taxon>
        <taxon>Actinomycetota</taxon>
        <taxon>Actinomycetes</taxon>
        <taxon>Micrococcales</taxon>
        <taxon>Dermacoccaceae</taxon>
        <taxon>Luteipulveratus</taxon>
    </lineage>
</organism>
<dbReference type="GO" id="GO:0003677">
    <property type="term" value="F:DNA binding"/>
    <property type="evidence" value="ECO:0007669"/>
    <property type="project" value="UniProtKB-KW"/>
</dbReference>
<dbReference type="InterPro" id="IPR047057">
    <property type="entry name" value="MerR_fam"/>
</dbReference>
<reference evidence="6 7" key="1">
    <citation type="submission" date="2015-03" db="EMBL/GenBank/DDBJ databases">
        <title>Luteipulveratus halotolerans sp. nov., a novel actinobacterium (Dermacoccaceae) from Sarawak, Malaysia.</title>
        <authorList>
            <person name="Juboi H."/>
            <person name="Basik A."/>
            <person name="Shamsul S.S."/>
            <person name="Arnold P."/>
            <person name="Schmitt E.K."/>
            <person name="Sanglier J.-J."/>
            <person name="Yeo T."/>
        </authorList>
    </citation>
    <scope>NUCLEOTIDE SEQUENCE [LARGE SCALE GENOMIC DNA]</scope>
    <source>
        <strain evidence="6 7">MN07-A0370</strain>
    </source>
</reference>
<gene>
    <name evidence="6" type="ORF">VV02_17795</name>
</gene>
<dbReference type="InterPro" id="IPR009061">
    <property type="entry name" value="DNA-bd_dom_put_sf"/>
</dbReference>
<dbReference type="Proteomes" id="UP000066480">
    <property type="component" value="Chromosome"/>
</dbReference>
<dbReference type="PROSITE" id="PS50937">
    <property type="entry name" value="HTH_MERR_2"/>
    <property type="match status" value="1"/>
</dbReference>
<dbReference type="RefSeq" id="WP_052593625.1">
    <property type="nucleotide sequence ID" value="NZ_CP011112.1"/>
</dbReference>
<dbReference type="SMART" id="SM00422">
    <property type="entry name" value="HTH_MERR"/>
    <property type="match status" value="1"/>
</dbReference>
<protein>
    <recommendedName>
        <fullName evidence="5">HTH merR-type domain-containing protein</fullName>
    </recommendedName>
</protein>
<dbReference type="STRING" id="571913.VV02_17795"/>
<evidence type="ECO:0000256" key="2">
    <source>
        <dbReference type="ARBA" id="ARBA00023015"/>
    </source>
</evidence>
<name>A0A0K1JL23_9MICO</name>
<evidence type="ECO:0000259" key="5">
    <source>
        <dbReference type="PROSITE" id="PS50937"/>
    </source>
</evidence>
<dbReference type="InterPro" id="IPR000551">
    <property type="entry name" value="MerR-type_HTH_dom"/>
</dbReference>
<evidence type="ECO:0000313" key="7">
    <source>
        <dbReference type="Proteomes" id="UP000066480"/>
    </source>
</evidence>
<evidence type="ECO:0000256" key="4">
    <source>
        <dbReference type="ARBA" id="ARBA00023163"/>
    </source>
</evidence>